<dbReference type="RefSeq" id="WP_309794586.1">
    <property type="nucleotide sequence ID" value="NZ_JAVDPW010000004.1"/>
</dbReference>
<sequence length="206" mass="22531">MSADAASRLLALARVLLDGIDRPELAAFLADWPTPEAMRRVTEPRPLPVLRWLDALAPVADTRALVADLVDAAPDLAWGQTYGAGDVDPHFLERYGWTELAGLRGPVADDRLACGFLLLGPDVEYPPHNHAAEEIYLPLAGTADWLRGDEGWARRRPGTLIHHPTWIPHAMRTDGQPLLALYLWRGGDLAQKSTMLPAGPGTGEER</sequence>
<dbReference type="EMBL" id="JAVDPW010000004">
    <property type="protein sequence ID" value="MDR6290133.1"/>
    <property type="molecule type" value="Genomic_DNA"/>
</dbReference>
<evidence type="ECO:0008006" key="3">
    <source>
        <dbReference type="Google" id="ProtNLM"/>
    </source>
</evidence>
<dbReference type="CDD" id="cd20282">
    <property type="entry name" value="cupin_DddQ"/>
    <property type="match status" value="1"/>
</dbReference>
<evidence type="ECO:0000313" key="1">
    <source>
        <dbReference type="EMBL" id="MDR6290133.1"/>
    </source>
</evidence>
<dbReference type="InterPro" id="IPR011051">
    <property type="entry name" value="RmlC_Cupin_sf"/>
</dbReference>
<dbReference type="SUPFAM" id="SSF51182">
    <property type="entry name" value="RmlC-like cupins"/>
    <property type="match status" value="1"/>
</dbReference>
<dbReference type="InterPro" id="IPR031723">
    <property type="entry name" value="DMSP_lyase"/>
</dbReference>
<evidence type="ECO:0000313" key="2">
    <source>
        <dbReference type="Proteomes" id="UP001262410"/>
    </source>
</evidence>
<dbReference type="Pfam" id="PF16867">
    <property type="entry name" value="DMSP_lyase"/>
    <property type="match status" value="1"/>
</dbReference>
<comment type="caution">
    <text evidence="1">The sequence shown here is derived from an EMBL/GenBank/DDBJ whole genome shotgun (WGS) entry which is preliminary data.</text>
</comment>
<organism evidence="1 2">
    <name type="scientific">Inquilinus ginsengisoli</name>
    <dbReference type="NCBI Taxonomy" id="363840"/>
    <lineage>
        <taxon>Bacteria</taxon>
        <taxon>Pseudomonadati</taxon>
        <taxon>Pseudomonadota</taxon>
        <taxon>Alphaproteobacteria</taxon>
        <taxon>Rhodospirillales</taxon>
        <taxon>Rhodospirillaceae</taxon>
        <taxon>Inquilinus</taxon>
    </lineage>
</organism>
<protein>
    <recommendedName>
        <fullName evidence="3">Transcriptional regulator</fullName>
    </recommendedName>
</protein>
<dbReference type="Gene3D" id="2.60.120.10">
    <property type="entry name" value="Jelly Rolls"/>
    <property type="match status" value="1"/>
</dbReference>
<accession>A0ABU1JNE2</accession>
<dbReference type="InterPro" id="IPR014710">
    <property type="entry name" value="RmlC-like_jellyroll"/>
</dbReference>
<reference evidence="1 2" key="1">
    <citation type="submission" date="2023-07" db="EMBL/GenBank/DDBJ databases">
        <title>Sorghum-associated microbial communities from plants grown in Nebraska, USA.</title>
        <authorList>
            <person name="Schachtman D."/>
        </authorList>
    </citation>
    <scope>NUCLEOTIDE SEQUENCE [LARGE SCALE GENOMIC DNA]</scope>
    <source>
        <strain evidence="1 2">584</strain>
    </source>
</reference>
<keyword evidence="2" id="KW-1185">Reference proteome</keyword>
<name>A0ABU1JNE2_9PROT</name>
<proteinExistence type="predicted"/>
<dbReference type="Proteomes" id="UP001262410">
    <property type="component" value="Unassembled WGS sequence"/>
</dbReference>
<gene>
    <name evidence="1" type="ORF">E9232_002654</name>
</gene>